<feature type="binding site" evidence="5">
    <location>
        <begin position="88"/>
        <end position="90"/>
    </location>
    <ligand>
        <name>FMN</name>
        <dbReference type="ChEBI" id="CHEBI:58210"/>
    </ligand>
</feature>
<dbReference type="EMBL" id="NKUJ01000297">
    <property type="protein sequence ID" value="RMJ08236.1"/>
    <property type="molecule type" value="Genomic_DNA"/>
</dbReference>
<dbReference type="PIRSF" id="PIRSF000138">
    <property type="entry name" value="Al-hdrx_acd_dh"/>
    <property type="match status" value="1"/>
</dbReference>
<keyword evidence="2" id="KW-0560">Oxidoreductase</keyword>
<dbReference type="InterPro" id="IPR008259">
    <property type="entry name" value="FMN_hydac_DH_AS"/>
</dbReference>
<protein>
    <recommendedName>
        <fullName evidence="7">FMN hydroxy acid dehydrogenase domain-containing protein</fullName>
    </recommendedName>
</protein>
<feature type="binding site" evidence="5">
    <location>
        <position position="262"/>
    </location>
    <ligand>
        <name>glyoxylate</name>
        <dbReference type="ChEBI" id="CHEBI:36655"/>
    </ligand>
</feature>
<feature type="binding site" evidence="5">
    <location>
        <position position="117"/>
    </location>
    <ligand>
        <name>FMN</name>
        <dbReference type="ChEBI" id="CHEBI:58210"/>
    </ligand>
</feature>
<dbReference type="CDD" id="cd02809">
    <property type="entry name" value="alpha_hydroxyacid_oxid_FMN"/>
    <property type="match status" value="1"/>
</dbReference>
<comment type="caution">
    <text evidence="8">The sequence shown here is derived from an EMBL/GenBank/DDBJ whole genome shotgun (WGS) entry which is preliminary data.</text>
</comment>
<dbReference type="InterPro" id="IPR000262">
    <property type="entry name" value="FMN-dep_DH"/>
</dbReference>
<evidence type="ECO:0000256" key="2">
    <source>
        <dbReference type="ARBA" id="ARBA00023002"/>
    </source>
</evidence>
<feature type="binding site" evidence="5">
    <location>
        <position position="35"/>
    </location>
    <ligand>
        <name>glyoxylate</name>
        <dbReference type="ChEBI" id="CHEBI:36655"/>
    </ligand>
</feature>
<dbReference type="STRING" id="2010991.A0A3M2RSD1"/>
<evidence type="ECO:0000313" key="8">
    <source>
        <dbReference type="EMBL" id="RMJ08236.1"/>
    </source>
</evidence>
<dbReference type="Proteomes" id="UP000277212">
    <property type="component" value="Unassembled WGS sequence"/>
</dbReference>
<comment type="similarity">
    <text evidence="3">Belongs to the FMN-dependent alpha-hydroxy acid dehydrogenase family.</text>
</comment>
<feature type="binding site" evidence="5">
    <location>
        <position position="235"/>
    </location>
    <ligand>
        <name>FMN</name>
        <dbReference type="ChEBI" id="CHEBI:58210"/>
    </ligand>
</feature>
<evidence type="ECO:0000256" key="6">
    <source>
        <dbReference type="SAM" id="Phobius"/>
    </source>
</evidence>
<feature type="binding site" evidence="5">
    <location>
        <position position="176"/>
    </location>
    <ligand>
        <name>glyoxylate</name>
        <dbReference type="ChEBI" id="CHEBI:36655"/>
    </ligand>
</feature>
<dbReference type="PANTHER" id="PTHR10578:SF149">
    <property type="entry name" value="2-HYDROXYACID OXIDASE 2"/>
    <property type="match status" value="1"/>
</dbReference>
<evidence type="ECO:0000256" key="1">
    <source>
        <dbReference type="ARBA" id="ARBA00001917"/>
    </source>
</evidence>
<evidence type="ECO:0000256" key="5">
    <source>
        <dbReference type="PIRSR" id="PIRSR000138-2"/>
    </source>
</evidence>
<gene>
    <name evidence="8" type="ORF">CDV36_012140</name>
</gene>
<evidence type="ECO:0000256" key="4">
    <source>
        <dbReference type="PIRSR" id="PIRSR000138-1"/>
    </source>
</evidence>
<evidence type="ECO:0000256" key="3">
    <source>
        <dbReference type="ARBA" id="ARBA00024042"/>
    </source>
</evidence>
<organism evidence="8 9">
    <name type="scientific">Fusarium kuroshium</name>
    <dbReference type="NCBI Taxonomy" id="2010991"/>
    <lineage>
        <taxon>Eukaryota</taxon>
        <taxon>Fungi</taxon>
        <taxon>Dikarya</taxon>
        <taxon>Ascomycota</taxon>
        <taxon>Pezizomycotina</taxon>
        <taxon>Sordariomycetes</taxon>
        <taxon>Hypocreomycetidae</taxon>
        <taxon>Hypocreales</taxon>
        <taxon>Nectriaceae</taxon>
        <taxon>Fusarium</taxon>
        <taxon>Fusarium solani species complex</taxon>
    </lineage>
</organism>
<feature type="transmembrane region" description="Helical" evidence="6">
    <location>
        <begin position="317"/>
        <end position="337"/>
    </location>
</feature>
<dbReference type="OrthoDB" id="1925334at2759"/>
<keyword evidence="6" id="KW-1133">Transmembrane helix</keyword>
<evidence type="ECO:0000259" key="7">
    <source>
        <dbReference type="PROSITE" id="PS51349"/>
    </source>
</evidence>
<dbReference type="InterPro" id="IPR037396">
    <property type="entry name" value="FMN_HAD"/>
</dbReference>
<feature type="binding site" evidence="5">
    <location>
        <position position="257"/>
    </location>
    <ligand>
        <name>FMN</name>
        <dbReference type="ChEBI" id="CHEBI:58210"/>
    </ligand>
</feature>
<keyword evidence="5" id="KW-0288">FMN</keyword>
<comment type="cofactor">
    <cofactor evidence="1">
        <name>FMN</name>
        <dbReference type="ChEBI" id="CHEBI:58210"/>
    </cofactor>
</comment>
<dbReference type="PROSITE" id="PS00557">
    <property type="entry name" value="FMN_HYDROXY_ACID_DH_1"/>
    <property type="match status" value="1"/>
</dbReference>
<feature type="binding site" evidence="5">
    <location>
        <position position="259"/>
    </location>
    <ligand>
        <name>glyoxylate</name>
        <dbReference type="ChEBI" id="CHEBI:36655"/>
    </ligand>
</feature>
<dbReference type="SUPFAM" id="SSF51395">
    <property type="entry name" value="FMN-linked oxidoreductases"/>
    <property type="match status" value="1"/>
</dbReference>
<dbReference type="InterPro" id="IPR013785">
    <property type="entry name" value="Aldolase_TIM"/>
</dbReference>
<keyword evidence="6" id="KW-0812">Transmembrane</keyword>
<dbReference type="GO" id="GO:0016491">
    <property type="term" value="F:oxidoreductase activity"/>
    <property type="evidence" value="ECO:0007669"/>
    <property type="project" value="UniProtKB-KW"/>
</dbReference>
<evidence type="ECO:0000313" key="9">
    <source>
        <dbReference type="Proteomes" id="UP000277212"/>
    </source>
</evidence>
<dbReference type="Gene3D" id="3.20.20.70">
    <property type="entry name" value="Aldolase class I"/>
    <property type="match status" value="1"/>
</dbReference>
<dbReference type="Pfam" id="PF01070">
    <property type="entry name" value="FMN_dh"/>
    <property type="match status" value="1"/>
</dbReference>
<dbReference type="PROSITE" id="PS51349">
    <property type="entry name" value="FMN_HYDROXY_ACID_DH_2"/>
    <property type="match status" value="1"/>
</dbReference>
<keyword evidence="6" id="KW-0472">Membrane</keyword>
<dbReference type="GO" id="GO:0010181">
    <property type="term" value="F:FMN binding"/>
    <property type="evidence" value="ECO:0007669"/>
    <property type="project" value="InterPro"/>
</dbReference>
<feature type="domain" description="FMN hydroxy acid dehydrogenase" evidence="7">
    <location>
        <begin position="9"/>
        <end position="341"/>
    </location>
</feature>
<dbReference type="InterPro" id="IPR012133">
    <property type="entry name" value="Alpha-hydoxy_acid_DH_FMN"/>
</dbReference>
<sequence>MSVDHRLPDVDTNVLTINDLKERGSKALPASVKDYFNEGAMDLLTIRDNEAAFDRYKLRPRTLKDVSSLDTSTTILGTKVTFPYGFSPSGHHALAHPDGEIATSQGAAMNNIPMTLSTYTSKTLEDVIAQGKGNPYMMHICFFKDRRKTLEIVKRAEAAGYKAVVVSCDVAALGLRLNEYRNNFKIPPSVAKVLLSDESGGLPDHGEHLEWDSSLTWEGCIEWLRNHTKMEIWLKGILNPDDVALAIKHGVDGVLISNHGGRQLDGVPATLDALRACVPVAKNKIKLAVDGGIRRGSDIFKAIALGADFCMAGRPPLWGLAASPIYVSTFGLLLTVISPIV</sequence>
<dbReference type="PANTHER" id="PTHR10578">
    <property type="entry name" value="S -2-HYDROXY-ACID OXIDASE-RELATED"/>
    <property type="match status" value="1"/>
</dbReference>
<reference evidence="8 9" key="1">
    <citation type="submission" date="2017-06" db="EMBL/GenBank/DDBJ databases">
        <title>Comparative genomic analysis of Ambrosia Fusariam Clade fungi.</title>
        <authorList>
            <person name="Stajich J.E."/>
            <person name="Carrillo J."/>
            <person name="Kijimoto T."/>
            <person name="Eskalen A."/>
            <person name="O'Donnell K."/>
            <person name="Kasson M."/>
        </authorList>
    </citation>
    <scope>NUCLEOTIDE SEQUENCE [LARGE SCALE GENOMIC DNA]</scope>
    <source>
        <strain evidence="8">UCR3666</strain>
    </source>
</reference>
<proteinExistence type="inferred from homology"/>
<feature type="active site" description="Proton acceptor" evidence="4">
    <location>
        <position position="259"/>
    </location>
</feature>
<feature type="binding site" evidence="5">
    <location>
        <begin position="290"/>
        <end position="294"/>
    </location>
    <ligand>
        <name>FMN</name>
        <dbReference type="ChEBI" id="CHEBI:58210"/>
    </ligand>
</feature>
<keyword evidence="5" id="KW-0285">Flavoprotein</keyword>
<keyword evidence="9" id="KW-1185">Reference proteome</keyword>
<accession>A0A3M2RSD1</accession>
<feature type="binding site" evidence="5">
    <location>
        <begin position="313"/>
        <end position="314"/>
    </location>
    <ligand>
        <name>FMN</name>
        <dbReference type="ChEBI" id="CHEBI:58210"/>
    </ligand>
</feature>
<name>A0A3M2RSD1_9HYPO</name>
<dbReference type="AlphaFoldDB" id="A0A3M2RSD1"/>